<evidence type="ECO:0000313" key="2">
    <source>
        <dbReference type="EMBL" id="TDD97536.1"/>
    </source>
</evidence>
<name>A0A4R5CF21_9FLAO</name>
<evidence type="ECO:0000313" key="3">
    <source>
        <dbReference type="Proteomes" id="UP000295479"/>
    </source>
</evidence>
<protein>
    <submittedName>
        <fullName evidence="2">Crp/Fnr family transcriptional regulator</fullName>
    </submittedName>
</protein>
<keyword evidence="3" id="KW-1185">Reference proteome</keyword>
<dbReference type="SUPFAM" id="SSF51206">
    <property type="entry name" value="cAMP-binding domain-like"/>
    <property type="match status" value="1"/>
</dbReference>
<proteinExistence type="predicted"/>
<sequence length="194" mass="22888">MMFNELFQQLEEKIKLSEKEKNCIASFFEIKKLRKKQLLLQENDYCKNLAFVSKGALKSYTIDDKGQEHISFLAWEGWWVSDFKSFICDEKAILSIDAIEDSALLLLSRSNYEKLLIEVPSMERYFRILYQNSLITKDRRLISSNTYTAEEKYLQLIKMYPFISQRISQNLIASYLGLSPETISRIKKNLHKDN</sequence>
<dbReference type="InterPro" id="IPR018490">
    <property type="entry name" value="cNMP-bd_dom_sf"/>
</dbReference>
<dbReference type="InterPro" id="IPR000595">
    <property type="entry name" value="cNMP-bd_dom"/>
</dbReference>
<dbReference type="AlphaFoldDB" id="A0A4R5CF21"/>
<dbReference type="OrthoDB" id="1092431at2"/>
<dbReference type="Gene3D" id="2.60.120.10">
    <property type="entry name" value="Jelly Rolls"/>
    <property type="match status" value="1"/>
</dbReference>
<evidence type="ECO:0000259" key="1">
    <source>
        <dbReference type="PROSITE" id="PS50042"/>
    </source>
</evidence>
<dbReference type="PROSITE" id="PS50042">
    <property type="entry name" value="CNMP_BINDING_3"/>
    <property type="match status" value="1"/>
</dbReference>
<dbReference type="InterPro" id="IPR014710">
    <property type="entry name" value="RmlC-like_jellyroll"/>
</dbReference>
<comment type="caution">
    <text evidence="2">The sequence shown here is derived from an EMBL/GenBank/DDBJ whole genome shotgun (WGS) entry which is preliminary data.</text>
</comment>
<dbReference type="EMBL" id="SMFK01000004">
    <property type="protein sequence ID" value="TDD97536.1"/>
    <property type="molecule type" value="Genomic_DNA"/>
</dbReference>
<gene>
    <name evidence="2" type="ORF">E0F76_09455</name>
</gene>
<feature type="domain" description="Cyclic nucleotide-binding" evidence="1">
    <location>
        <begin position="6"/>
        <end position="124"/>
    </location>
</feature>
<dbReference type="Pfam" id="PF00027">
    <property type="entry name" value="cNMP_binding"/>
    <property type="match status" value="1"/>
</dbReference>
<reference evidence="2 3" key="1">
    <citation type="submission" date="2019-03" db="EMBL/GenBank/DDBJ databases">
        <title>Flavobacterium AR-3-4 sp. nov. isolated from arctic soil.</title>
        <authorList>
            <person name="Chaudhary D.K."/>
        </authorList>
    </citation>
    <scope>NUCLEOTIDE SEQUENCE [LARGE SCALE GENOMIC DNA]</scope>
    <source>
        <strain evidence="2 3">AR-3-4</strain>
    </source>
</reference>
<accession>A0A4R5CF21</accession>
<organism evidence="2 3">
    <name type="scientific">Flavobacterium cellulosilyticum</name>
    <dbReference type="NCBI Taxonomy" id="2541731"/>
    <lineage>
        <taxon>Bacteria</taxon>
        <taxon>Pseudomonadati</taxon>
        <taxon>Bacteroidota</taxon>
        <taxon>Flavobacteriia</taxon>
        <taxon>Flavobacteriales</taxon>
        <taxon>Flavobacteriaceae</taxon>
        <taxon>Flavobacterium</taxon>
    </lineage>
</organism>
<dbReference type="CDD" id="cd00038">
    <property type="entry name" value="CAP_ED"/>
    <property type="match status" value="1"/>
</dbReference>
<dbReference type="Proteomes" id="UP000295479">
    <property type="component" value="Unassembled WGS sequence"/>
</dbReference>